<organism evidence="1 2">
    <name type="scientific">Reticulomyxa filosa</name>
    <dbReference type="NCBI Taxonomy" id="46433"/>
    <lineage>
        <taxon>Eukaryota</taxon>
        <taxon>Sar</taxon>
        <taxon>Rhizaria</taxon>
        <taxon>Retaria</taxon>
        <taxon>Foraminifera</taxon>
        <taxon>Monothalamids</taxon>
        <taxon>Reticulomyxidae</taxon>
        <taxon>Reticulomyxa</taxon>
    </lineage>
</organism>
<dbReference type="GO" id="GO:0004842">
    <property type="term" value="F:ubiquitin-protein transferase activity"/>
    <property type="evidence" value="ECO:0007669"/>
    <property type="project" value="InterPro"/>
</dbReference>
<proteinExistence type="predicted"/>
<dbReference type="AlphaFoldDB" id="X6LXG5"/>
<dbReference type="Proteomes" id="UP000023152">
    <property type="component" value="Unassembled WGS sequence"/>
</dbReference>
<evidence type="ECO:0000313" key="2">
    <source>
        <dbReference type="Proteomes" id="UP000023152"/>
    </source>
</evidence>
<dbReference type="PANTHER" id="PTHR22605:SF1">
    <property type="entry name" value="RZ-TYPE DOMAIN-CONTAINING PROTEIN"/>
    <property type="match status" value="1"/>
</dbReference>
<sequence length="202" mass="24050">IELLVDVFKKLSDTKTVNSLTFGETNLIGTRDFYALIRYYLEKEEEPRQSFEGIMRNLGGYKGKEYQERLRYLLKEILRLQKEQVLEKMNCWGPLQCVRANLNDNVNCRHCLLICENQHSWQLLLDRNILPDHDVVFLFESRFPADLIATTNYDHLHKVINCMETGKTVILFNLKSIHECLYDMLNQRYLTNDQGYFYSYFL</sequence>
<feature type="non-terminal residue" evidence="1">
    <location>
        <position position="1"/>
    </location>
</feature>
<dbReference type="PANTHER" id="PTHR22605">
    <property type="entry name" value="RZ-TYPE DOMAIN-CONTAINING PROTEIN"/>
    <property type="match status" value="1"/>
</dbReference>
<gene>
    <name evidence="1" type="ORF">RFI_32011</name>
</gene>
<name>X6LXG5_RETFI</name>
<dbReference type="GO" id="GO:0016887">
    <property type="term" value="F:ATP hydrolysis activity"/>
    <property type="evidence" value="ECO:0007669"/>
    <property type="project" value="InterPro"/>
</dbReference>
<protein>
    <submittedName>
        <fullName evidence="1">Uncharacterized protein</fullName>
    </submittedName>
</protein>
<dbReference type="EMBL" id="ASPP01028194">
    <property type="protein sequence ID" value="ETO05385.1"/>
    <property type="molecule type" value="Genomic_DNA"/>
</dbReference>
<evidence type="ECO:0000313" key="1">
    <source>
        <dbReference type="EMBL" id="ETO05385.1"/>
    </source>
</evidence>
<comment type="caution">
    <text evidence="1">The sequence shown here is derived from an EMBL/GenBank/DDBJ whole genome shotgun (WGS) entry which is preliminary data.</text>
</comment>
<dbReference type="InterPro" id="IPR031248">
    <property type="entry name" value="RNF213"/>
</dbReference>
<accession>X6LXG5</accession>
<reference evidence="1 2" key="1">
    <citation type="journal article" date="2013" name="Curr. Biol.">
        <title>The Genome of the Foraminiferan Reticulomyxa filosa.</title>
        <authorList>
            <person name="Glockner G."/>
            <person name="Hulsmann N."/>
            <person name="Schleicher M."/>
            <person name="Noegel A.A."/>
            <person name="Eichinger L."/>
            <person name="Gallinger C."/>
            <person name="Pawlowski J."/>
            <person name="Sierra R."/>
            <person name="Euteneuer U."/>
            <person name="Pillet L."/>
            <person name="Moustafa A."/>
            <person name="Platzer M."/>
            <person name="Groth M."/>
            <person name="Szafranski K."/>
            <person name="Schliwa M."/>
        </authorList>
    </citation>
    <scope>NUCLEOTIDE SEQUENCE [LARGE SCALE GENOMIC DNA]</scope>
</reference>
<keyword evidence="2" id="KW-1185">Reference proteome</keyword>